<evidence type="ECO:0000256" key="4">
    <source>
        <dbReference type="ARBA" id="ARBA00006351"/>
    </source>
</evidence>
<dbReference type="InterPro" id="IPR040497">
    <property type="entry name" value="Glyco_transf_24"/>
</dbReference>
<dbReference type="Pfam" id="PF06427">
    <property type="entry name" value="UDP-g_GGTase"/>
    <property type="match status" value="1"/>
</dbReference>
<keyword evidence="16" id="KW-1185">Reference proteome</keyword>
<evidence type="ECO:0000256" key="6">
    <source>
        <dbReference type="ARBA" id="ARBA00022729"/>
    </source>
</evidence>
<feature type="domain" description="UGGT thioredoxin-like" evidence="10">
    <location>
        <begin position="33"/>
        <end position="236"/>
    </location>
</feature>
<name>A0A371CTM2_9APHY</name>
<evidence type="ECO:0000259" key="11">
    <source>
        <dbReference type="Pfam" id="PF18401"/>
    </source>
</evidence>
<dbReference type="SUPFAM" id="SSF53448">
    <property type="entry name" value="Nucleotide-diphospho-sugar transferases"/>
    <property type="match status" value="1"/>
</dbReference>
<dbReference type="GO" id="GO:0018279">
    <property type="term" value="P:protein N-linked glycosylation via asparagine"/>
    <property type="evidence" value="ECO:0007669"/>
    <property type="project" value="TreeGrafter"/>
</dbReference>
<evidence type="ECO:0000256" key="1">
    <source>
        <dbReference type="ARBA" id="ARBA00001913"/>
    </source>
</evidence>
<dbReference type="UniPathway" id="UPA00378"/>
<evidence type="ECO:0000256" key="5">
    <source>
        <dbReference type="ARBA" id="ARBA00022679"/>
    </source>
</evidence>
<organism evidence="15 16">
    <name type="scientific">Lentinus brumalis</name>
    <dbReference type="NCBI Taxonomy" id="2498619"/>
    <lineage>
        <taxon>Eukaryota</taxon>
        <taxon>Fungi</taxon>
        <taxon>Dikarya</taxon>
        <taxon>Basidiomycota</taxon>
        <taxon>Agaricomycotina</taxon>
        <taxon>Agaricomycetes</taxon>
        <taxon>Polyporales</taxon>
        <taxon>Polyporaceae</taxon>
        <taxon>Lentinus</taxon>
    </lineage>
</organism>
<dbReference type="Pfam" id="PF18403">
    <property type="entry name" value="Thioredoxin_15"/>
    <property type="match status" value="1"/>
</dbReference>
<dbReference type="Pfam" id="PF18401">
    <property type="entry name" value="Thioredoxin_13"/>
    <property type="match status" value="1"/>
</dbReference>
<comment type="pathway">
    <text evidence="3">Protein modification; protein glycosylation.</text>
</comment>
<accession>A0A371CTM2</accession>
<evidence type="ECO:0000256" key="7">
    <source>
        <dbReference type="ARBA" id="ARBA00022824"/>
    </source>
</evidence>
<feature type="domain" description="UGGT thioredoxin-like" evidence="11">
    <location>
        <begin position="304"/>
        <end position="432"/>
    </location>
</feature>
<dbReference type="Pfam" id="PF18404">
    <property type="entry name" value="Glyco_transf_24"/>
    <property type="match status" value="1"/>
</dbReference>
<dbReference type="InterPro" id="IPR040525">
    <property type="entry name" value="UGGT_TRXL_4"/>
</dbReference>
<feature type="domain" description="UGGT thioredoxin-like" evidence="12">
    <location>
        <begin position="440"/>
        <end position="696"/>
    </location>
</feature>
<comment type="subcellular location">
    <subcellularLocation>
        <location evidence="2">Endoplasmic reticulum lumen</location>
    </subcellularLocation>
</comment>
<dbReference type="GO" id="GO:0036503">
    <property type="term" value="P:ERAD pathway"/>
    <property type="evidence" value="ECO:0007669"/>
    <property type="project" value="TreeGrafter"/>
</dbReference>
<dbReference type="InterPro" id="IPR009448">
    <property type="entry name" value="UDP-g_GGtrans"/>
</dbReference>
<dbReference type="OrthoDB" id="27683at2759"/>
<feature type="domain" description="UDP-glucose:glycoprotein glucosyltransferase thioredoxin-like" evidence="13">
    <location>
        <begin position="729"/>
        <end position="932"/>
    </location>
</feature>
<dbReference type="EMBL" id="KZ857462">
    <property type="protein sequence ID" value="RDX43606.1"/>
    <property type="molecule type" value="Genomic_DNA"/>
</dbReference>
<dbReference type="InterPro" id="IPR040694">
    <property type="entry name" value="UGGT_TRXL_2"/>
</dbReference>
<feature type="domain" description="Glucosyltransferase 24 catalytic" evidence="14">
    <location>
        <begin position="1264"/>
        <end position="1529"/>
    </location>
</feature>
<dbReference type="GO" id="GO:0005788">
    <property type="term" value="C:endoplasmic reticulum lumen"/>
    <property type="evidence" value="ECO:0007669"/>
    <property type="project" value="UniProtKB-SubCell"/>
</dbReference>
<keyword evidence="6 9" id="KW-0732">Signal</keyword>
<evidence type="ECO:0000256" key="2">
    <source>
        <dbReference type="ARBA" id="ARBA00004319"/>
    </source>
</evidence>
<dbReference type="InterPro" id="IPR040693">
    <property type="entry name" value="UGGT_TRXL_1"/>
</dbReference>
<evidence type="ECO:0000256" key="3">
    <source>
        <dbReference type="ARBA" id="ARBA00004922"/>
    </source>
</evidence>
<dbReference type="InterPro" id="IPR040692">
    <property type="entry name" value="UGGT_TRXL_3"/>
</dbReference>
<dbReference type="FunFam" id="3.90.550.10:FF:000065">
    <property type="entry name" value="UDP-glucose:glycoprotein glucosyltransferase, putative"/>
    <property type="match status" value="1"/>
</dbReference>
<comment type="similarity">
    <text evidence="4">Belongs to the glycosyltransferase 8 family.</text>
</comment>
<dbReference type="InterPro" id="IPR029044">
    <property type="entry name" value="Nucleotide-diphossugar_trans"/>
</dbReference>
<dbReference type="PANTHER" id="PTHR11226">
    <property type="entry name" value="UDP-GLUCOSE GLYCOPROTEIN:GLUCOSYLTRANSFERASE"/>
    <property type="match status" value="1"/>
</dbReference>
<evidence type="ECO:0000256" key="8">
    <source>
        <dbReference type="ARBA" id="ARBA00023180"/>
    </source>
</evidence>
<dbReference type="CDD" id="cd06432">
    <property type="entry name" value="GT8_HUGT1_C_like"/>
    <property type="match status" value="1"/>
</dbReference>
<dbReference type="PANTHER" id="PTHR11226:SF0">
    <property type="entry name" value="UDP-GLUCOSE:GLYCOPROTEIN GLUCOSYLTRANSFERASE"/>
    <property type="match status" value="1"/>
</dbReference>
<evidence type="ECO:0000313" key="16">
    <source>
        <dbReference type="Proteomes" id="UP000256964"/>
    </source>
</evidence>
<feature type="signal peptide" evidence="9">
    <location>
        <begin position="1"/>
        <end position="18"/>
    </location>
</feature>
<evidence type="ECO:0000259" key="12">
    <source>
        <dbReference type="Pfam" id="PF18402"/>
    </source>
</evidence>
<dbReference type="Pfam" id="PF18402">
    <property type="entry name" value="Thioredoxin_14"/>
    <property type="match status" value="1"/>
</dbReference>
<dbReference type="Proteomes" id="UP000256964">
    <property type="component" value="Unassembled WGS sequence"/>
</dbReference>
<comment type="cofactor">
    <cofactor evidence="1">
        <name>Ca(2+)</name>
        <dbReference type="ChEBI" id="CHEBI:29108"/>
    </cofactor>
</comment>
<proteinExistence type="inferred from homology"/>
<evidence type="ECO:0000313" key="15">
    <source>
        <dbReference type="EMBL" id="RDX43606.1"/>
    </source>
</evidence>
<keyword evidence="8" id="KW-0325">Glycoprotein</keyword>
<dbReference type="Gene3D" id="3.90.550.10">
    <property type="entry name" value="Spore Coat Polysaccharide Biosynthesis Protein SpsA, Chain A"/>
    <property type="match status" value="1"/>
</dbReference>
<dbReference type="GO" id="GO:0051082">
    <property type="term" value="F:unfolded protein binding"/>
    <property type="evidence" value="ECO:0007669"/>
    <property type="project" value="TreeGrafter"/>
</dbReference>
<sequence>MLGALVYVLAWPILCTTAGKPPVNVELRSSWPSTPILLESLESVAIEEPAAFFPLLDAVTNPETFEDTLSPRDTHQHVFDTALALDYLAHPGAYVAAEMHLALHSASPKLEAFYQYYNDHHATRRDDPEACGSWVDWYGEVVCDGKTLARLVETESLDAPEGLDNTTSYSATSPKLLPFDHILPDPARLLELPPHTAVLYADLDSANFRELHSYLYAAARSSAPHLTYVFRPIPSALRDPAVKTYLSGYGVALDLKKTDYLAVDDRLQGGAGTADDSNAAVQAEEVDPIITLLQQYPVDESVDVTLPLTEEELLQIDLQAAQFIYDSEDKLSTLKHLAQNFPRYAGALARRVSVDELLLEELSTNQPRARGGVNVAWLNGVTLEEKDLNAFSLLRLLRRERNIMLSLMSLGLSSKQAIELLTHMTIAKAQSESGALDGLFDASDRAEGGGVIGWLNDFESDDRYAHWGGTLKIILRPMYPGQFPTLKRNIFNVVLAVDLSQLSSIDFIASTVQAVIERRMPFRWGVAPLVETEDGARMARLYYYLLQNFGPTETLAFLQNLSQRGTPLQDLSPSVDWSLVRQAFDALLAARDDTVEPVETDLDTILEGTEGDLEKQRAYATRLSTTLESASQGHVFFNGKHFELDDNFLRSLQTESAEHLQHIQYKVYKNELTDEDDVSNYFYDLPTTAKRRNMYIHPSPGAGGLRIFSLPDLIERNGLKSSAGSFLYPAESEQVPLTTYVVADFDSEESQQLVKEALLSMTPGSLSRLSFIHNPSTVSPASKSDDFASPSRFLAQLVSWDLLSRLTPEQLLMTLGFGDVHAFSQGSTQEPFSLDDVVGTEAYTGEEHEKYLTACRLVVRQLELKPGEQALIVNGRVVGPMEPGMFVAGDFETLAAYEHHKRVKSVHEALLDVYEPLKDASKEDAAEMTSIASSIVSSIQLPDPSEAGLFNTPQRPRLRNYQMLSGTYTAFSIGDNTTALYHFGVLVDPLSEAAQKWSSLFEWISEIPGVYVEIHVNPTRYNELPLKRFYRYNLLPRLTFDDNGNEVHAKTQFTDLPVEPIYTLAMDTPQSWLIRPREALYDLDNIQLGMLSPRDRMQGLKAVFELDDLVVEGHARESATNAPPRGLQLQLVTSNSTPIADTLVMANLGYVQFRTKPGVYKLEIRPGRGREIFKMESVGNEGWNSPSVEEAGDEVTVTSFEGVTLYPRLARLPGMENVDVLQAHTEVHEEAGLVENLLSKVSSLFGSKQEEKALVPVDDGQAEINIFTVASGHLYERFASIMILSVLRHTKSTVKFWFIENFLSPSFLEFIPHFAAEYGFQYELITYKWPSWLRAQKEKQRIIWAYKILFLDVLFPMDLKKVIFVDADQIVRTDLKELVELDLHGAPYGYTPMGDDNPDTEGFRFWKTGYWKDFLRGLPYHISALYVVDLVRFRELAAGDILRGHYQQLSADPNSLANLDQDLPNNLQREVPIFSLPADWLWCETWCSKDRLDRAKTIDLCQNPLTKEPKLDRARQIPEWEVYDSEIAEFTRRLREGNAGGSEVPTHDEL</sequence>
<dbReference type="STRING" id="139420.A0A371CTM2"/>
<evidence type="ECO:0000259" key="10">
    <source>
        <dbReference type="Pfam" id="PF18400"/>
    </source>
</evidence>
<reference evidence="15 16" key="1">
    <citation type="journal article" date="2018" name="Biotechnol. Biofuels">
        <title>Integrative visual omics of the white-rot fungus Polyporus brumalis exposes the biotechnological potential of its oxidative enzymes for delignifying raw plant biomass.</title>
        <authorList>
            <person name="Miyauchi S."/>
            <person name="Rancon A."/>
            <person name="Drula E."/>
            <person name="Hage H."/>
            <person name="Chaduli D."/>
            <person name="Favel A."/>
            <person name="Grisel S."/>
            <person name="Henrissat B."/>
            <person name="Herpoel-Gimbert I."/>
            <person name="Ruiz-Duenas F.J."/>
            <person name="Chevret D."/>
            <person name="Hainaut M."/>
            <person name="Lin J."/>
            <person name="Wang M."/>
            <person name="Pangilinan J."/>
            <person name="Lipzen A."/>
            <person name="Lesage-Meessen L."/>
            <person name="Navarro D."/>
            <person name="Riley R."/>
            <person name="Grigoriev I.V."/>
            <person name="Zhou S."/>
            <person name="Raouche S."/>
            <person name="Rosso M.N."/>
        </authorList>
    </citation>
    <scope>NUCLEOTIDE SEQUENCE [LARGE SCALE GENOMIC DNA]</scope>
    <source>
        <strain evidence="15 16">BRFM 1820</strain>
    </source>
</reference>
<protein>
    <submittedName>
        <fullName evidence="15">Glycosyltransferase family 24 protein</fullName>
    </submittedName>
</protein>
<feature type="chain" id="PRO_5016943313" evidence="9">
    <location>
        <begin position="19"/>
        <end position="1550"/>
    </location>
</feature>
<keyword evidence="5" id="KW-0808">Transferase</keyword>
<keyword evidence="7" id="KW-0256">Endoplasmic reticulum</keyword>
<evidence type="ECO:0000259" key="13">
    <source>
        <dbReference type="Pfam" id="PF18403"/>
    </source>
</evidence>
<dbReference type="GO" id="GO:0003980">
    <property type="term" value="F:UDP-glucose:glycoprotein glucosyltransferase activity"/>
    <property type="evidence" value="ECO:0007669"/>
    <property type="project" value="InterPro"/>
</dbReference>
<evidence type="ECO:0000259" key="14">
    <source>
        <dbReference type="Pfam" id="PF18404"/>
    </source>
</evidence>
<gene>
    <name evidence="15" type="ORF">OH76DRAFT_1409992</name>
</gene>
<dbReference type="Pfam" id="PF18400">
    <property type="entry name" value="Thioredoxin_12"/>
    <property type="match status" value="1"/>
</dbReference>
<evidence type="ECO:0000256" key="9">
    <source>
        <dbReference type="SAM" id="SignalP"/>
    </source>
</evidence>